<organism evidence="2 3">
    <name type="scientific">Nonomuraea corallina</name>
    <dbReference type="NCBI Taxonomy" id="2989783"/>
    <lineage>
        <taxon>Bacteria</taxon>
        <taxon>Bacillati</taxon>
        <taxon>Actinomycetota</taxon>
        <taxon>Actinomycetes</taxon>
        <taxon>Streptosporangiales</taxon>
        <taxon>Streptosporangiaceae</taxon>
        <taxon>Nonomuraea</taxon>
    </lineage>
</organism>
<dbReference type="InterPro" id="IPR007505">
    <property type="entry name" value="PDDEXK_7"/>
</dbReference>
<name>A0ABT4S3Y2_9ACTN</name>
<dbReference type="InterPro" id="IPR018633">
    <property type="entry name" value="DUF2357"/>
</dbReference>
<keyword evidence="3" id="KW-1185">Reference proteome</keyword>
<evidence type="ECO:0000313" key="2">
    <source>
        <dbReference type="EMBL" id="MDA0631904.1"/>
    </source>
</evidence>
<comment type="caution">
    <text evidence="2">The sequence shown here is derived from an EMBL/GenBank/DDBJ whole genome shotgun (WGS) entry which is preliminary data.</text>
</comment>
<reference evidence="2" key="1">
    <citation type="submission" date="2022-11" db="EMBL/GenBank/DDBJ databases">
        <title>Nonomuraea corallina sp. nov., a new species of the genus Nonomuraea isolated from sea side sediment in Thai sea.</title>
        <authorList>
            <person name="Ngamcharungchit C."/>
            <person name="Matsumoto A."/>
            <person name="Suriyachadkun C."/>
            <person name="Panbangred W."/>
            <person name="Inahashi Y."/>
            <person name="Intra B."/>
        </authorList>
    </citation>
    <scope>NUCLEOTIDE SEQUENCE</scope>
    <source>
        <strain evidence="2">MCN248</strain>
    </source>
</reference>
<accession>A0ABT4S3Y2</accession>
<sequence length="501" mass="55207">MCAGTLNFGRQVGLATLAITVGHQVVQLVLEVFPTKIDYKSDYQNILSDISRASRTLAFEYLRATHQKGKSANVGDQAELDWIVLLRHEIHRLSGAINRINQRPHRTLVREGTDVRLEKVKKADSYTRKSVSRGMGSGGWSEIYGIGPTKNLLPTSRSVETLDTPEHRWLRMGLLLIRTKLADVQASLKIEASRQRSMTQNRSRLIAEMKEVEGFVQSISDLLNLPLFNGLTQAPPPGFTSLTLMSGVGYSDAYQAISTLRLGLTIEQGSIEFSTMDVHALYETWCFIEVLRIVVTQAGGQADLSSIISVDSTGIRVRMRQARRSSVGCRSGTLDISLSYNESYSGLTGEQRPDIVLRLRHSGWPDLYIIFDAKYRLDASASFRKRFGCAGPPADAINALHRYRDAIVVGSHGSGTLTRPVVKGAALYPLSVPESVDFSTSRLKEALDVLGIGAIPFLPGNTHYFEAWIAGIFALPPEELAEPGPPYVGLAEKKKRSHSIP</sequence>
<evidence type="ECO:0000313" key="3">
    <source>
        <dbReference type="Proteomes" id="UP001144036"/>
    </source>
</evidence>
<gene>
    <name evidence="2" type="ORF">OUY22_00620</name>
</gene>
<feature type="domain" description="DUF2357" evidence="1">
    <location>
        <begin position="4"/>
        <end position="256"/>
    </location>
</feature>
<evidence type="ECO:0000259" key="1">
    <source>
        <dbReference type="Pfam" id="PF09823"/>
    </source>
</evidence>
<dbReference type="Pfam" id="PF09823">
    <property type="entry name" value="DUF2357"/>
    <property type="match status" value="1"/>
</dbReference>
<dbReference type="EMBL" id="JAPNNL010000002">
    <property type="protein sequence ID" value="MDA0631904.1"/>
    <property type="molecule type" value="Genomic_DNA"/>
</dbReference>
<dbReference type="Proteomes" id="UP001144036">
    <property type="component" value="Unassembled WGS sequence"/>
</dbReference>
<dbReference type="Pfam" id="PF04411">
    <property type="entry name" value="PDDEXK_7"/>
    <property type="match status" value="1"/>
</dbReference>
<proteinExistence type="predicted"/>
<protein>
    <submittedName>
        <fullName evidence="2">DUF2357 domain-containing protein</fullName>
    </submittedName>
</protein>
<dbReference type="RefSeq" id="WP_270152779.1">
    <property type="nucleotide sequence ID" value="NZ_JAPNNL010000002.1"/>
</dbReference>